<dbReference type="InterPro" id="IPR001611">
    <property type="entry name" value="Leu-rich_rpt"/>
</dbReference>
<evidence type="ECO:0008006" key="3">
    <source>
        <dbReference type="Google" id="ProtNLM"/>
    </source>
</evidence>
<protein>
    <recommendedName>
        <fullName evidence="3">Leucine-rich repeat-containing N-terminal plant-type domain-containing protein</fullName>
    </recommendedName>
</protein>
<evidence type="ECO:0000256" key="1">
    <source>
        <dbReference type="ARBA" id="ARBA00022729"/>
    </source>
</evidence>
<dbReference type="SUPFAM" id="SSF52058">
    <property type="entry name" value="L domain-like"/>
    <property type="match status" value="2"/>
</dbReference>
<dbReference type="PANTHER" id="PTHR48060">
    <property type="entry name" value="DNA DAMAGE-REPAIR/TOLERATION PROTEIN DRT100"/>
    <property type="match status" value="1"/>
</dbReference>
<dbReference type="PANTHER" id="PTHR48060:SF21">
    <property type="entry name" value="L DOMAIN-LIKE PROTEIN"/>
    <property type="match status" value="1"/>
</dbReference>
<dbReference type="Gene3D" id="3.80.10.10">
    <property type="entry name" value="Ribonuclease Inhibitor"/>
    <property type="match status" value="3"/>
</dbReference>
<dbReference type="AlphaFoldDB" id="A0A7S1YK18"/>
<accession>A0A7S1YK18</accession>
<keyword evidence="1" id="KW-0732">Signal</keyword>
<dbReference type="Pfam" id="PF13855">
    <property type="entry name" value="LRR_8"/>
    <property type="match status" value="1"/>
</dbReference>
<dbReference type="Pfam" id="PF00560">
    <property type="entry name" value="LRR_1"/>
    <property type="match status" value="2"/>
</dbReference>
<evidence type="ECO:0000313" key="2">
    <source>
        <dbReference type="EMBL" id="CAD9310932.1"/>
    </source>
</evidence>
<sequence>MKDLRVLSLAKNRFTGTLPASFEQLDQLEALSLKDQVTKGGGLTGELLSFQSSPQLTNLILSGNKLEGSLPKELLTAVDPESVVTVDLASNVLTGVVPGDLTSFTNMNLYVQDNLISSIDDTLCKNTGWQGGLVGEYGCEAILCPEYTISAGIGRRQYDHQVCEACKDPNVKPILGQTTCGGKDEVLTERELLQLLFDTCNGAQWIRSESWGVSSEHICSWQGIDCDHAKSVVSIVLGMNNLKCDIPSQLWTLPNLERLNVLGNDVGLDFSGIEQATHLKELVLESTSIQDIDGIGFARGLIELNVNNNELKGTLPGELARLVGLVTLEVSHNLFDGSLPHWLEHLPKLERLYADWNRFDGTLPSFSELGELKLLNVSSNLLTGTLPTDFLNGLTDGDEKLYVDVSNNAFTGTLPAEWSNSVSHLHLDASNNKLTGVNLTLCSQKHWNGNDVDEFGCDGIVCPAGTFSSKGRQTAHSNPCEDCAANLYVGGTTCSSAWTSRSLLKASAISLFSAATAFLLLI</sequence>
<proteinExistence type="predicted"/>
<organism evidence="2">
    <name type="scientific">Grammatophora oceanica</name>
    <dbReference type="NCBI Taxonomy" id="210454"/>
    <lineage>
        <taxon>Eukaryota</taxon>
        <taxon>Sar</taxon>
        <taxon>Stramenopiles</taxon>
        <taxon>Ochrophyta</taxon>
        <taxon>Bacillariophyta</taxon>
        <taxon>Fragilariophyceae</taxon>
        <taxon>Fragilariophycidae</taxon>
        <taxon>Rhabdonematales</taxon>
        <taxon>Grammatophoraceae</taxon>
        <taxon>Grammatophora</taxon>
    </lineage>
</organism>
<name>A0A7S1YK18_9STRA</name>
<gene>
    <name evidence="2" type="ORF">GOCE00092_LOCUS26756</name>
</gene>
<dbReference type="InterPro" id="IPR032675">
    <property type="entry name" value="LRR_dom_sf"/>
</dbReference>
<dbReference type="EMBL" id="HBGK01050836">
    <property type="protein sequence ID" value="CAD9310932.1"/>
    <property type="molecule type" value="Transcribed_RNA"/>
</dbReference>
<dbReference type="InterPro" id="IPR053211">
    <property type="entry name" value="DNA_repair-toleration"/>
</dbReference>
<reference evidence="2" key="1">
    <citation type="submission" date="2021-01" db="EMBL/GenBank/DDBJ databases">
        <authorList>
            <person name="Corre E."/>
            <person name="Pelletier E."/>
            <person name="Niang G."/>
            <person name="Scheremetjew M."/>
            <person name="Finn R."/>
            <person name="Kale V."/>
            <person name="Holt S."/>
            <person name="Cochrane G."/>
            <person name="Meng A."/>
            <person name="Brown T."/>
            <person name="Cohen L."/>
        </authorList>
    </citation>
    <scope>NUCLEOTIDE SEQUENCE</scope>
    <source>
        <strain evidence="2">CCMP 410</strain>
    </source>
</reference>